<dbReference type="FunFam" id="2.40.50.100:FF:000010">
    <property type="entry name" value="Acetyltransferase component of pyruvate dehydrogenase complex"/>
    <property type="match status" value="1"/>
</dbReference>
<keyword evidence="5 8" id="KW-0012">Acyltransferase</keyword>
<dbReference type="SUPFAM" id="SSF52777">
    <property type="entry name" value="CoA-dependent acyltransferases"/>
    <property type="match status" value="1"/>
</dbReference>
<comment type="similarity">
    <text evidence="1 8">Belongs to the 2-oxoacid dehydrogenase family.</text>
</comment>
<dbReference type="GO" id="GO:0006086">
    <property type="term" value="P:pyruvate decarboxylation to acetyl-CoA"/>
    <property type="evidence" value="ECO:0007669"/>
    <property type="project" value="InterPro"/>
</dbReference>
<dbReference type="Pfam" id="PF00364">
    <property type="entry name" value="Biotin_lipoyl"/>
    <property type="match status" value="1"/>
</dbReference>
<protein>
    <recommendedName>
        <fullName evidence="8">Acetyltransferase component of pyruvate dehydrogenase complex</fullName>
        <ecNumber evidence="8">2.3.1.12</ecNumber>
    </recommendedName>
</protein>
<dbReference type="InterPro" id="IPR036625">
    <property type="entry name" value="E3-bd_dom_sf"/>
</dbReference>
<organism evidence="12 13">
    <name type="scientific">Thalassospira profundimaris</name>
    <dbReference type="NCBI Taxonomy" id="502049"/>
    <lineage>
        <taxon>Bacteria</taxon>
        <taxon>Pseudomonadati</taxon>
        <taxon>Pseudomonadota</taxon>
        <taxon>Alphaproteobacteria</taxon>
        <taxon>Rhodospirillales</taxon>
        <taxon>Thalassospiraceae</taxon>
        <taxon>Thalassospira</taxon>
    </lineage>
</organism>
<dbReference type="InterPro" id="IPR000089">
    <property type="entry name" value="Biotin_lipoyl"/>
</dbReference>
<dbReference type="Gene3D" id="4.10.320.10">
    <property type="entry name" value="E3-binding domain"/>
    <property type="match status" value="1"/>
</dbReference>
<dbReference type="GO" id="GO:0045254">
    <property type="term" value="C:pyruvate dehydrogenase complex"/>
    <property type="evidence" value="ECO:0007669"/>
    <property type="project" value="UniProtKB-UniRule"/>
</dbReference>
<dbReference type="FunFam" id="3.30.559.10:FF:000003">
    <property type="entry name" value="Acetyltransferase component of pyruvate dehydrogenase complex"/>
    <property type="match status" value="1"/>
</dbReference>
<evidence type="ECO:0000256" key="2">
    <source>
        <dbReference type="ARBA" id="ARBA00011484"/>
    </source>
</evidence>
<keyword evidence="4 8" id="KW-0450">Lipoyl</keyword>
<dbReference type="SUPFAM" id="SSF47005">
    <property type="entry name" value="Peripheral subunit-binding domain of 2-oxo acid dehydrogenase complex"/>
    <property type="match status" value="1"/>
</dbReference>
<comment type="cofactor">
    <cofactor evidence="8">
        <name>(R)-lipoate</name>
        <dbReference type="ChEBI" id="CHEBI:83088"/>
    </cofactor>
    <text evidence="8">Binds 1 lipoyl cofactor covalently.</text>
</comment>
<dbReference type="PROSITE" id="PS51826">
    <property type="entry name" value="PSBD"/>
    <property type="match status" value="1"/>
</dbReference>
<dbReference type="InterPro" id="IPR045257">
    <property type="entry name" value="E2/Pdx1"/>
</dbReference>
<accession>A0A367X0X3</accession>
<dbReference type="InterPro" id="IPR003016">
    <property type="entry name" value="2-oxoA_DH_lipoyl-BS"/>
</dbReference>
<dbReference type="InterPro" id="IPR001078">
    <property type="entry name" value="2-oxoacid_DH_actylTfrase"/>
</dbReference>
<evidence type="ECO:0000256" key="1">
    <source>
        <dbReference type="ARBA" id="ARBA00007317"/>
    </source>
</evidence>
<proteinExistence type="inferred from homology"/>
<evidence type="ECO:0000259" key="10">
    <source>
        <dbReference type="PROSITE" id="PS50968"/>
    </source>
</evidence>
<evidence type="ECO:0000259" key="11">
    <source>
        <dbReference type="PROSITE" id="PS51826"/>
    </source>
</evidence>
<dbReference type="InterPro" id="IPR023213">
    <property type="entry name" value="CAT-like_dom_sf"/>
</dbReference>
<evidence type="ECO:0000256" key="4">
    <source>
        <dbReference type="ARBA" id="ARBA00022823"/>
    </source>
</evidence>
<comment type="catalytic activity">
    <reaction evidence="7 8">
        <text>N(6)-[(R)-dihydrolipoyl]-L-lysyl-[protein] + acetyl-CoA = N(6)-[(R)-S(8)-acetyldihydrolipoyl]-L-lysyl-[protein] + CoA</text>
        <dbReference type="Rhea" id="RHEA:17017"/>
        <dbReference type="Rhea" id="RHEA-COMP:10475"/>
        <dbReference type="Rhea" id="RHEA-COMP:10478"/>
        <dbReference type="ChEBI" id="CHEBI:57287"/>
        <dbReference type="ChEBI" id="CHEBI:57288"/>
        <dbReference type="ChEBI" id="CHEBI:83100"/>
        <dbReference type="ChEBI" id="CHEBI:83111"/>
        <dbReference type="EC" id="2.3.1.12"/>
    </reaction>
</comment>
<sequence length="436" mass="44748">MPVKVLMPALSPTMTEGTLAKWHVKEGDTVESGDVIAEIETDKATMEVEAVDEGKIGKILVAEGSEGVAVNEVIALLLEEGEDDSALEGADTSAAGTAPATAEAPAEAAPAPSAAPAAASSVPAAPVSGGERVKASPLARRIAANEGVDLAAVTGSGPRGRIVKRDVEAAKSAKPAAAAAAQAAQAASSAPAAAAPAASGWNPDLTGLPEYEEIPNSGMRKTIARRLTESKQQVPHFYLTVDCELDNLLATRKQLNDKAGEGVKISVNDFIIRAVSLALKKVPAANSIWTDKATLQCKKQDISVAVAIEGGLITPVVRDAGSKGLAEISTEMKTLAGKARDGKLMPEDYQGGTFSVSNLGMFGIKEFSAIINPPQGCILAVGAGEQRPVVKDGALAIATVMSCTLSVDHRAVDGAVGAQFMAEFKKLIEDPLSMLL</sequence>
<dbReference type="OrthoDB" id="9805770at2"/>
<dbReference type="InterPro" id="IPR006257">
    <property type="entry name" value="LAT1"/>
</dbReference>
<dbReference type="PROSITE" id="PS00189">
    <property type="entry name" value="LIPOYL"/>
    <property type="match status" value="1"/>
</dbReference>
<feature type="domain" description="Peripheral subunit-binding (PSBD)" evidence="11">
    <location>
        <begin position="134"/>
        <end position="171"/>
    </location>
</feature>
<dbReference type="Pfam" id="PF00198">
    <property type="entry name" value="2-oxoacid_dh"/>
    <property type="match status" value="1"/>
</dbReference>
<comment type="caution">
    <text evidence="12">The sequence shown here is derived from an EMBL/GenBank/DDBJ whole genome shotgun (WGS) entry which is preliminary data.</text>
</comment>
<keyword evidence="3 8" id="KW-0808">Transferase</keyword>
<evidence type="ECO:0000256" key="3">
    <source>
        <dbReference type="ARBA" id="ARBA00022679"/>
    </source>
</evidence>
<evidence type="ECO:0000313" key="12">
    <source>
        <dbReference type="EMBL" id="RCK47298.1"/>
    </source>
</evidence>
<evidence type="ECO:0000256" key="5">
    <source>
        <dbReference type="ARBA" id="ARBA00023315"/>
    </source>
</evidence>
<dbReference type="InterPro" id="IPR004167">
    <property type="entry name" value="PSBD"/>
</dbReference>
<dbReference type="EMBL" id="JPWI01000003">
    <property type="protein sequence ID" value="RCK47298.1"/>
    <property type="molecule type" value="Genomic_DNA"/>
</dbReference>
<evidence type="ECO:0000256" key="8">
    <source>
        <dbReference type="RuleBase" id="RU361137"/>
    </source>
</evidence>
<name>A0A367X0X3_9PROT</name>
<dbReference type="InterPro" id="IPR011053">
    <property type="entry name" value="Single_hybrid_motif"/>
</dbReference>
<dbReference type="PROSITE" id="PS50968">
    <property type="entry name" value="BIOTINYL_LIPOYL"/>
    <property type="match status" value="1"/>
</dbReference>
<feature type="compositionally biased region" description="Low complexity" evidence="9">
    <location>
        <begin position="93"/>
        <end position="129"/>
    </location>
</feature>
<dbReference type="Pfam" id="PF02817">
    <property type="entry name" value="E3_binding"/>
    <property type="match status" value="1"/>
</dbReference>
<evidence type="ECO:0000256" key="9">
    <source>
        <dbReference type="SAM" id="MobiDB-lite"/>
    </source>
</evidence>
<dbReference type="NCBIfam" id="TIGR01349">
    <property type="entry name" value="PDHac_trf_mito"/>
    <property type="match status" value="1"/>
</dbReference>
<evidence type="ECO:0000256" key="6">
    <source>
        <dbReference type="ARBA" id="ARBA00025211"/>
    </source>
</evidence>
<feature type="region of interest" description="Disordered" evidence="9">
    <location>
        <begin position="84"/>
        <end position="132"/>
    </location>
</feature>
<dbReference type="Gene3D" id="3.30.559.10">
    <property type="entry name" value="Chloramphenicol acetyltransferase-like domain"/>
    <property type="match status" value="1"/>
</dbReference>
<dbReference type="PANTHER" id="PTHR23151:SF90">
    <property type="entry name" value="DIHYDROLIPOYLLYSINE-RESIDUE ACETYLTRANSFERASE COMPONENT OF PYRUVATE DEHYDROGENASE COMPLEX, MITOCHONDRIAL-RELATED"/>
    <property type="match status" value="1"/>
</dbReference>
<dbReference type="AlphaFoldDB" id="A0A367X0X3"/>
<comment type="function">
    <text evidence="6">The pyruvate dehydrogenase complex catalyzes the overall conversion of pyruvate to acetyl-CoA and CO(2). It contains multiple copies of three enzymatic components: pyruvate dehydrogenase (E1), dihydrolipoamide acetyltransferase (E2) and lipoamide dehydrogenase (E3).</text>
</comment>
<comment type="subunit">
    <text evidence="2">Forms a 24-polypeptide structural core with octahedral symmetry.</text>
</comment>
<dbReference type="PANTHER" id="PTHR23151">
    <property type="entry name" value="DIHYDROLIPOAMIDE ACETYL/SUCCINYL-TRANSFERASE-RELATED"/>
    <property type="match status" value="1"/>
</dbReference>
<dbReference type="SUPFAM" id="SSF51230">
    <property type="entry name" value="Single hybrid motif"/>
    <property type="match status" value="1"/>
</dbReference>
<dbReference type="EC" id="2.3.1.12" evidence="8"/>
<dbReference type="Gene3D" id="2.40.50.100">
    <property type="match status" value="1"/>
</dbReference>
<gene>
    <name evidence="12" type="ORF">TH30_07425</name>
</gene>
<dbReference type="RefSeq" id="WP_114097400.1">
    <property type="nucleotide sequence ID" value="NZ_JPWI01000003.1"/>
</dbReference>
<evidence type="ECO:0000256" key="7">
    <source>
        <dbReference type="ARBA" id="ARBA00048370"/>
    </source>
</evidence>
<evidence type="ECO:0000313" key="13">
    <source>
        <dbReference type="Proteomes" id="UP000252255"/>
    </source>
</evidence>
<feature type="domain" description="Lipoyl-binding" evidence="10">
    <location>
        <begin position="2"/>
        <end position="78"/>
    </location>
</feature>
<dbReference type="Proteomes" id="UP000252255">
    <property type="component" value="Unassembled WGS sequence"/>
</dbReference>
<dbReference type="CDD" id="cd06849">
    <property type="entry name" value="lipoyl_domain"/>
    <property type="match status" value="1"/>
</dbReference>
<reference evidence="12 13" key="1">
    <citation type="submission" date="2014-07" db="EMBL/GenBank/DDBJ databases">
        <title>Draft genome sequence of Thalassospira profundimaris PR54-5.</title>
        <authorList>
            <person name="Lai Q."/>
            <person name="Shao Z."/>
        </authorList>
    </citation>
    <scope>NUCLEOTIDE SEQUENCE [LARGE SCALE GENOMIC DNA]</scope>
    <source>
        <strain evidence="12 13">PR54-5</strain>
    </source>
</reference>
<dbReference type="GO" id="GO:0004742">
    <property type="term" value="F:dihydrolipoyllysine-residue acetyltransferase activity"/>
    <property type="evidence" value="ECO:0007669"/>
    <property type="project" value="UniProtKB-UniRule"/>
</dbReference>